<keyword evidence="5 10" id="KW-0418">Kinase</keyword>
<evidence type="ECO:0000256" key="7">
    <source>
        <dbReference type="PROSITE-ProRule" id="PRU10141"/>
    </source>
</evidence>
<dbReference type="Proteomes" id="UP000192674">
    <property type="component" value="Unassembled WGS sequence"/>
</dbReference>
<evidence type="ECO:0000256" key="6">
    <source>
        <dbReference type="ARBA" id="ARBA00022840"/>
    </source>
</evidence>
<dbReference type="InterPro" id="IPR008271">
    <property type="entry name" value="Ser/Thr_kinase_AS"/>
</dbReference>
<protein>
    <recommendedName>
        <fullName evidence="1">non-specific serine/threonine protein kinase</fullName>
        <ecNumber evidence="1">2.7.11.1</ecNumber>
    </recommendedName>
</protein>
<dbReference type="SUPFAM" id="SSF56112">
    <property type="entry name" value="Protein kinase-like (PK-like)"/>
    <property type="match status" value="1"/>
</dbReference>
<dbReference type="PROSITE" id="PS00107">
    <property type="entry name" value="PROTEIN_KINASE_ATP"/>
    <property type="match status" value="1"/>
</dbReference>
<keyword evidence="3" id="KW-0808">Transferase</keyword>
<feature type="compositionally biased region" description="Basic and acidic residues" evidence="8">
    <location>
        <begin position="366"/>
        <end position="383"/>
    </location>
</feature>
<dbReference type="EMBL" id="FWXV01000002">
    <property type="protein sequence ID" value="SMC98292.1"/>
    <property type="molecule type" value="Genomic_DNA"/>
</dbReference>
<dbReference type="GO" id="GO:0005524">
    <property type="term" value="F:ATP binding"/>
    <property type="evidence" value="ECO:0007669"/>
    <property type="project" value="UniProtKB-UniRule"/>
</dbReference>
<dbReference type="Gene3D" id="1.10.510.10">
    <property type="entry name" value="Transferase(Phosphotransferase) domain 1"/>
    <property type="match status" value="1"/>
</dbReference>
<dbReference type="InterPro" id="IPR000719">
    <property type="entry name" value="Prot_kinase_dom"/>
</dbReference>
<evidence type="ECO:0000259" key="9">
    <source>
        <dbReference type="PROSITE" id="PS50011"/>
    </source>
</evidence>
<evidence type="ECO:0000313" key="10">
    <source>
        <dbReference type="EMBL" id="SMC98292.1"/>
    </source>
</evidence>
<keyword evidence="4 7" id="KW-0547">Nucleotide-binding</keyword>
<reference evidence="10 11" key="1">
    <citation type="submission" date="2017-04" db="EMBL/GenBank/DDBJ databases">
        <authorList>
            <person name="Afonso C.L."/>
            <person name="Miller P.J."/>
            <person name="Scott M.A."/>
            <person name="Spackman E."/>
            <person name="Goraichik I."/>
            <person name="Dimitrov K.M."/>
            <person name="Suarez D.L."/>
            <person name="Swayne D.E."/>
        </authorList>
    </citation>
    <scope>NUCLEOTIDE SEQUENCE [LARGE SCALE GENOMIC DNA]</scope>
    <source>
        <strain evidence="10 11">DSM 43828</strain>
    </source>
</reference>
<evidence type="ECO:0000256" key="4">
    <source>
        <dbReference type="ARBA" id="ARBA00022741"/>
    </source>
</evidence>
<dbReference type="PANTHER" id="PTHR43289">
    <property type="entry name" value="MITOGEN-ACTIVATED PROTEIN KINASE KINASE KINASE 20-RELATED"/>
    <property type="match status" value="1"/>
</dbReference>
<dbReference type="InterPro" id="IPR011009">
    <property type="entry name" value="Kinase-like_dom_sf"/>
</dbReference>
<dbReference type="PANTHER" id="PTHR43289:SF6">
    <property type="entry name" value="SERINE_THREONINE-PROTEIN KINASE NEKL-3"/>
    <property type="match status" value="1"/>
</dbReference>
<dbReference type="Pfam" id="PF00069">
    <property type="entry name" value="Pkinase"/>
    <property type="match status" value="1"/>
</dbReference>
<feature type="domain" description="Protein kinase" evidence="9">
    <location>
        <begin position="6"/>
        <end position="261"/>
    </location>
</feature>
<evidence type="ECO:0000313" key="11">
    <source>
        <dbReference type="Proteomes" id="UP000192674"/>
    </source>
</evidence>
<gene>
    <name evidence="10" type="ORF">SAMN05661093_03523</name>
</gene>
<dbReference type="Gene3D" id="3.30.200.20">
    <property type="entry name" value="Phosphorylase Kinase, domain 1"/>
    <property type="match status" value="1"/>
</dbReference>
<accession>A0A1Y5XL68</accession>
<dbReference type="CDD" id="cd14014">
    <property type="entry name" value="STKc_PknB_like"/>
    <property type="match status" value="1"/>
</dbReference>
<feature type="compositionally biased region" description="Polar residues" evidence="8">
    <location>
        <begin position="347"/>
        <end position="357"/>
    </location>
</feature>
<dbReference type="InterPro" id="IPR017441">
    <property type="entry name" value="Protein_kinase_ATP_BS"/>
</dbReference>
<dbReference type="SMART" id="SM00220">
    <property type="entry name" value="S_TKc"/>
    <property type="match status" value="1"/>
</dbReference>
<feature type="binding site" evidence="7">
    <location>
        <position position="35"/>
    </location>
    <ligand>
        <name>ATP</name>
        <dbReference type="ChEBI" id="CHEBI:30616"/>
    </ligand>
</feature>
<dbReference type="GO" id="GO:0004674">
    <property type="term" value="F:protein serine/threonine kinase activity"/>
    <property type="evidence" value="ECO:0007669"/>
    <property type="project" value="UniProtKB-KW"/>
</dbReference>
<evidence type="ECO:0000256" key="3">
    <source>
        <dbReference type="ARBA" id="ARBA00022679"/>
    </source>
</evidence>
<feature type="region of interest" description="Disordered" evidence="8">
    <location>
        <begin position="298"/>
        <end position="383"/>
    </location>
</feature>
<proteinExistence type="predicted"/>
<keyword evidence="11" id="KW-1185">Reference proteome</keyword>
<evidence type="ECO:0000256" key="2">
    <source>
        <dbReference type="ARBA" id="ARBA00022527"/>
    </source>
</evidence>
<feature type="compositionally biased region" description="Low complexity" evidence="8">
    <location>
        <begin position="309"/>
        <end position="319"/>
    </location>
</feature>
<evidence type="ECO:0000256" key="1">
    <source>
        <dbReference type="ARBA" id="ARBA00012513"/>
    </source>
</evidence>
<keyword evidence="6 7" id="KW-0067">ATP-binding</keyword>
<organism evidence="10 11">
    <name type="scientific">Kibdelosporangium aridum</name>
    <dbReference type="NCBI Taxonomy" id="2030"/>
    <lineage>
        <taxon>Bacteria</taxon>
        <taxon>Bacillati</taxon>
        <taxon>Actinomycetota</taxon>
        <taxon>Actinomycetes</taxon>
        <taxon>Pseudonocardiales</taxon>
        <taxon>Pseudonocardiaceae</taxon>
        <taxon>Kibdelosporangium</taxon>
    </lineage>
</organism>
<name>A0A1Y5XL68_KIBAR</name>
<dbReference type="EC" id="2.7.11.1" evidence="1"/>
<keyword evidence="2 10" id="KW-0723">Serine/threonine-protein kinase</keyword>
<evidence type="ECO:0000256" key="5">
    <source>
        <dbReference type="ARBA" id="ARBA00022777"/>
    </source>
</evidence>
<sequence>MLADRYRIDELLGTGGMADVYRAWDTRLHRSVAIKMFRPQADDTARCRFDKEVRTLATLSHPGLVSVYDADTTQPQPFAVLQLVDGQTLSSRINEGPLSVAEVRALGAQLADALGYVHDNGVIHRDVKPSNVLIDSDGTVYLSDFGLAQLSGASRLTQADMLVGTAAYLAPEQVRGEEVDGRADIYALGLVLLECLTGEREYPGNEIETAVARLHRSPTVPEDLPADLRRLLTLMTSLTARRRPTAGQCAEALRCPSTQLLEPPPPAPAPTKRRSLAAAAALVVLAGATWLLVSGGGAQPTTTPPAAIPPSSTSAVAPVAEPPRSPVTQPQVVPVDDRTDTTVSPTQRNRPAESTATKSRKGPGKGSDKGKGDDRESDKEKDD</sequence>
<dbReference type="PROSITE" id="PS00108">
    <property type="entry name" value="PROTEIN_KINASE_ST"/>
    <property type="match status" value="1"/>
</dbReference>
<dbReference type="AlphaFoldDB" id="A0A1Y5XL68"/>
<dbReference type="PROSITE" id="PS50011">
    <property type="entry name" value="PROTEIN_KINASE_DOM"/>
    <property type="match status" value="1"/>
</dbReference>
<evidence type="ECO:0000256" key="8">
    <source>
        <dbReference type="SAM" id="MobiDB-lite"/>
    </source>
</evidence>